<evidence type="ECO:0000313" key="3">
    <source>
        <dbReference type="EMBL" id="GAB89423.1"/>
    </source>
</evidence>
<reference evidence="3 4" key="1">
    <citation type="submission" date="2012-08" db="EMBL/GenBank/DDBJ databases">
        <title>Whole genome shotgun sequence of Gordonia rhizosphera NBRC 16068.</title>
        <authorList>
            <person name="Takarada H."/>
            <person name="Isaki S."/>
            <person name="Hosoyama A."/>
            <person name="Tsuchikane K."/>
            <person name="Katsumata H."/>
            <person name="Baba S."/>
            <person name="Ohji S."/>
            <person name="Yamazaki S."/>
            <person name="Fujita N."/>
        </authorList>
    </citation>
    <scope>NUCLEOTIDE SEQUENCE [LARGE SCALE GENOMIC DNA]</scope>
    <source>
        <strain evidence="3 4">NBRC 16068</strain>
    </source>
</reference>
<evidence type="ECO:0000256" key="1">
    <source>
        <dbReference type="ARBA" id="ARBA00022723"/>
    </source>
</evidence>
<dbReference type="InterPro" id="IPR037523">
    <property type="entry name" value="VOC_core"/>
</dbReference>
<dbReference type="GO" id="GO:0046872">
    <property type="term" value="F:metal ion binding"/>
    <property type="evidence" value="ECO:0007669"/>
    <property type="project" value="UniProtKB-KW"/>
</dbReference>
<dbReference type="InterPro" id="IPR018146">
    <property type="entry name" value="Glyoxalase_1_CS"/>
</dbReference>
<dbReference type="STRING" id="1108045.GORHZ_061_00060"/>
<dbReference type="InterPro" id="IPR004360">
    <property type="entry name" value="Glyas_Fos-R_dOase_dom"/>
</dbReference>
<dbReference type="eggNOG" id="COG0346">
    <property type="taxonomic scope" value="Bacteria"/>
</dbReference>
<evidence type="ECO:0000259" key="2">
    <source>
        <dbReference type="PROSITE" id="PS51819"/>
    </source>
</evidence>
<feature type="domain" description="VOC" evidence="2">
    <location>
        <begin position="12"/>
        <end position="137"/>
    </location>
</feature>
<dbReference type="InterPro" id="IPR029068">
    <property type="entry name" value="Glyas_Bleomycin-R_OHBP_Dase"/>
</dbReference>
<dbReference type="PROSITE" id="PS51819">
    <property type="entry name" value="VOC"/>
    <property type="match status" value="1"/>
</dbReference>
<dbReference type="Proteomes" id="UP000008363">
    <property type="component" value="Unassembled WGS sequence"/>
</dbReference>
<proteinExistence type="predicted"/>
<accession>K6V0N8</accession>
<name>K6V0N8_9ACTN</name>
<dbReference type="AlphaFoldDB" id="K6V0N8"/>
<gene>
    <name evidence="3" type="ORF">GORHZ_061_00060</name>
</gene>
<dbReference type="CDD" id="cd06587">
    <property type="entry name" value="VOC"/>
    <property type="match status" value="1"/>
</dbReference>
<dbReference type="EMBL" id="BAHC01000061">
    <property type="protein sequence ID" value="GAB89423.1"/>
    <property type="molecule type" value="Genomic_DNA"/>
</dbReference>
<organism evidence="3 4">
    <name type="scientific">Gordonia rhizosphera NBRC 16068</name>
    <dbReference type="NCBI Taxonomy" id="1108045"/>
    <lineage>
        <taxon>Bacteria</taxon>
        <taxon>Bacillati</taxon>
        <taxon>Actinomycetota</taxon>
        <taxon>Actinomycetes</taxon>
        <taxon>Mycobacteriales</taxon>
        <taxon>Gordoniaceae</taxon>
        <taxon>Gordonia</taxon>
    </lineage>
</organism>
<dbReference type="SUPFAM" id="SSF54593">
    <property type="entry name" value="Glyoxalase/Bleomycin resistance protein/Dihydroxybiphenyl dioxygenase"/>
    <property type="match status" value="1"/>
</dbReference>
<keyword evidence="1" id="KW-0479">Metal-binding</keyword>
<keyword evidence="4" id="KW-1185">Reference proteome</keyword>
<sequence length="138" mass="15297">MTEPTSPPALHSIAHVALTVTDMRRSQEFYERVLGLEHVITVPHEGGEGIVLADPDRRVWWAIHRHDGQDFATFSEKRTGLDHVGLLVNSLPDLRAWAEWLTTVGVAHGGISQLPDFGMAALVFRDPDGIPLELLAYL</sequence>
<dbReference type="OrthoDB" id="317332at2"/>
<dbReference type="RefSeq" id="WP_006331451.1">
    <property type="nucleotide sequence ID" value="NZ_BAHC01000061.1"/>
</dbReference>
<dbReference type="PROSITE" id="PS00934">
    <property type="entry name" value="GLYOXALASE_I_1"/>
    <property type="match status" value="1"/>
</dbReference>
<dbReference type="Gene3D" id="3.10.180.10">
    <property type="entry name" value="2,3-Dihydroxybiphenyl 1,2-Dioxygenase, domain 1"/>
    <property type="match status" value="1"/>
</dbReference>
<dbReference type="Pfam" id="PF00903">
    <property type="entry name" value="Glyoxalase"/>
    <property type="match status" value="1"/>
</dbReference>
<protein>
    <recommendedName>
        <fullName evidence="2">VOC domain-containing protein</fullName>
    </recommendedName>
</protein>
<evidence type="ECO:0000313" key="4">
    <source>
        <dbReference type="Proteomes" id="UP000008363"/>
    </source>
</evidence>
<comment type="caution">
    <text evidence="3">The sequence shown here is derived from an EMBL/GenBank/DDBJ whole genome shotgun (WGS) entry which is preliminary data.</text>
</comment>
<dbReference type="GO" id="GO:0004462">
    <property type="term" value="F:lactoylglutathione lyase activity"/>
    <property type="evidence" value="ECO:0007669"/>
    <property type="project" value="InterPro"/>
</dbReference>